<reference evidence="1 2" key="1">
    <citation type="submission" date="2020-10" db="EMBL/GenBank/DDBJ databases">
        <title>Phylogeny of dyella-like bacteria.</title>
        <authorList>
            <person name="Fu J."/>
        </authorList>
    </citation>
    <scope>NUCLEOTIDE SEQUENCE [LARGE SCALE GENOMIC DNA]</scope>
    <source>
        <strain evidence="1 2">THG-B117</strain>
    </source>
</reference>
<sequence length="205" mass="22271">MPDFFKTSLKSILVLLVSVGACHALGDTHERAAFRGVNVGEPFDLAQARASFPGLKCAFDRTLSSIQHESVEGCDAVTDVYGQKVDLRIYIGRHRVVESILLAWEPADSWEGTAGMSVDEMEERLIGDYGFPDVLRSESPRRPNDSRGLIVQEHDHGEDVWDLGNGTSLTLGPGMGEQRPSGHVISSELITFSSHSRVAGTAHGP</sequence>
<dbReference type="PROSITE" id="PS51257">
    <property type="entry name" value="PROKAR_LIPOPROTEIN"/>
    <property type="match status" value="1"/>
</dbReference>
<name>A0ABS2JXI6_9GAMM</name>
<accession>A0ABS2JXI6</accession>
<protein>
    <submittedName>
        <fullName evidence="1">Uncharacterized protein</fullName>
    </submittedName>
</protein>
<evidence type="ECO:0000313" key="1">
    <source>
        <dbReference type="EMBL" id="MBM7123722.1"/>
    </source>
</evidence>
<keyword evidence="2" id="KW-1185">Reference proteome</keyword>
<dbReference type="Proteomes" id="UP001430065">
    <property type="component" value="Unassembled WGS sequence"/>
</dbReference>
<comment type="caution">
    <text evidence="1">The sequence shown here is derived from an EMBL/GenBank/DDBJ whole genome shotgun (WGS) entry which is preliminary data.</text>
</comment>
<organism evidence="1 2">
    <name type="scientific">Dyella kyungheensis</name>
    <dbReference type="NCBI Taxonomy" id="1242174"/>
    <lineage>
        <taxon>Bacteria</taxon>
        <taxon>Pseudomonadati</taxon>
        <taxon>Pseudomonadota</taxon>
        <taxon>Gammaproteobacteria</taxon>
        <taxon>Lysobacterales</taxon>
        <taxon>Rhodanobacteraceae</taxon>
        <taxon>Dyella</taxon>
    </lineage>
</organism>
<evidence type="ECO:0000313" key="2">
    <source>
        <dbReference type="Proteomes" id="UP001430065"/>
    </source>
</evidence>
<dbReference type="EMBL" id="JADIKC010000019">
    <property type="protein sequence ID" value="MBM7123722.1"/>
    <property type="molecule type" value="Genomic_DNA"/>
</dbReference>
<dbReference type="RefSeq" id="WP_204638235.1">
    <property type="nucleotide sequence ID" value="NZ_CP183983.1"/>
</dbReference>
<gene>
    <name evidence="1" type="ORF">ISP20_21360</name>
</gene>
<proteinExistence type="predicted"/>